<dbReference type="SMART" id="SM00256">
    <property type="entry name" value="FBOX"/>
    <property type="match status" value="1"/>
</dbReference>
<dbReference type="SUPFAM" id="SSF81383">
    <property type="entry name" value="F-box domain"/>
    <property type="match status" value="1"/>
</dbReference>
<dbReference type="InterPro" id="IPR036047">
    <property type="entry name" value="F-box-like_dom_sf"/>
</dbReference>
<comment type="caution">
    <text evidence="2">The sequence shown here is derived from an EMBL/GenBank/DDBJ whole genome shotgun (WGS) entry which is preliminary data.</text>
</comment>
<evidence type="ECO:0000313" key="3">
    <source>
        <dbReference type="Proteomes" id="UP000230233"/>
    </source>
</evidence>
<dbReference type="Proteomes" id="UP000230233">
    <property type="component" value="Chromosome V"/>
</dbReference>
<accession>A0A2G5TQM2</accession>
<dbReference type="InterPro" id="IPR002900">
    <property type="entry name" value="DUF38/FTH_CAE_spp"/>
</dbReference>
<dbReference type="InterPro" id="IPR041426">
    <property type="entry name" value="Mos1_HTH"/>
</dbReference>
<name>A0A2G5TQM2_9PELO</name>
<dbReference type="EMBL" id="PDUG01000005">
    <property type="protein sequence ID" value="PIC29610.1"/>
    <property type="molecule type" value="Genomic_DNA"/>
</dbReference>
<reference evidence="3" key="1">
    <citation type="submission" date="2017-10" db="EMBL/GenBank/DDBJ databases">
        <title>Rapid genome shrinkage in a self-fertile nematode reveals novel sperm competition proteins.</title>
        <authorList>
            <person name="Yin D."/>
            <person name="Schwarz E.M."/>
            <person name="Thomas C.G."/>
            <person name="Felde R.L."/>
            <person name="Korf I.F."/>
            <person name="Cutter A.D."/>
            <person name="Schartner C.M."/>
            <person name="Ralston E.J."/>
            <person name="Meyer B.J."/>
            <person name="Haag E.S."/>
        </authorList>
    </citation>
    <scope>NUCLEOTIDE SEQUENCE [LARGE SCALE GENOMIC DNA]</scope>
    <source>
        <strain evidence="3">JU1422</strain>
    </source>
</reference>
<dbReference type="Gene3D" id="1.10.10.1450">
    <property type="match status" value="1"/>
</dbReference>
<keyword evidence="3" id="KW-1185">Reference proteome</keyword>
<dbReference type="PROSITE" id="PS50181">
    <property type="entry name" value="FBOX"/>
    <property type="match status" value="1"/>
</dbReference>
<feature type="domain" description="F-box" evidence="1">
    <location>
        <begin position="187"/>
        <end position="234"/>
    </location>
</feature>
<proteinExistence type="predicted"/>
<dbReference type="Pfam" id="PF01827">
    <property type="entry name" value="FTH"/>
    <property type="match status" value="1"/>
</dbReference>
<dbReference type="InterPro" id="IPR040161">
    <property type="entry name" value="FB224"/>
</dbReference>
<dbReference type="GO" id="GO:0045087">
    <property type="term" value="P:innate immune response"/>
    <property type="evidence" value="ECO:0007669"/>
    <property type="project" value="TreeGrafter"/>
</dbReference>
<protein>
    <recommendedName>
        <fullName evidence="1">F-box domain-containing protein</fullName>
    </recommendedName>
</protein>
<dbReference type="STRING" id="1611254.A0A2G5TQM2"/>
<dbReference type="PANTHER" id="PTHR23015:SF4">
    <property type="entry name" value="DUF38 DOMAIN-CONTAINING PROTEIN-RELATED"/>
    <property type="match status" value="1"/>
</dbReference>
<dbReference type="AlphaFoldDB" id="A0A2G5TQM2"/>
<dbReference type="InterPro" id="IPR001810">
    <property type="entry name" value="F-box_dom"/>
</dbReference>
<dbReference type="Pfam" id="PF00646">
    <property type="entry name" value="F-box"/>
    <property type="match status" value="1"/>
</dbReference>
<gene>
    <name evidence="2" type="primary">Cnig_chr_V.g21134</name>
    <name evidence="2" type="ORF">B9Z55_021134</name>
</gene>
<organism evidence="2 3">
    <name type="scientific">Caenorhabditis nigoni</name>
    <dbReference type="NCBI Taxonomy" id="1611254"/>
    <lineage>
        <taxon>Eukaryota</taxon>
        <taxon>Metazoa</taxon>
        <taxon>Ecdysozoa</taxon>
        <taxon>Nematoda</taxon>
        <taxon>Chromadorea</taxon>
        <taxon>Rhabditida</taxon>
        <taxon>Rhabditina</taxon>
        <taxon>Rhabditomorpha</taxon>
        <taxon>Rhabditoidea</taxon>
        <taxon>Rhabditidae</taxon>
        <taxon>Peloderinae</taxon>
        <taxon>Caenorhabditis</taxon>
    </lineage>
</organism>
<evidence type="ECO:0000259" key="1">
    <source>
        <dbReference type="PROSITE" id="PS50181"/>
    </source>
</evidence>
<dbReference type="CDD" id="cd22150">
    <property type="entry name" value="F-box_CeFBXA-like"/>
    <property type="match status" value="1"/>
</dbReference>
<dbReference type="OrthoDB" id="7600185at2759"/>
<sequence>MVFFQRSPQNFGGVFAYAMHRVRRHYQKSSGPVHLVNTSSEMSNPLITDDKAILSVLLYQFLHGKSAYSSFKQFNEVVKDNFIDLNDFKFWFKRFKNGKFDERDDNFSISDFKSMLSDDKHCLRACIFFEYLKEIQMKSEFHHNDAFVVYKRMNEVIDINYPEFDFCFYRFLRGEFDLDFEYNCNQIRSFSDLPLETVRKILKQLQFSERCRIRKVSYNLRNIVDDTKNEIDKFSIRFAKSQISVYIHLSHYESHFIKYYQLGDTCAVKRGDERKKFKGKNYMDFASNDLSILLNASKFDSLVIRFGNNSKNFIYFKSILNSVNAKLHVKQLYLTGSTVNQFVKILPFLKPGTLEAIGLEHCIDQQYNQEAAMKKLLKMDQWRQAKILSWRGNGFPFPLEFLSHFRTIWNVQLPYRKFF</sequence>
<evidence type="ECO:0000313" key="2">
    <source>
        <dbReference type="EMBL" id="PIC29610.1"/>
    </source>
</evidence>
<dbReference type="Pfam" id="PF17906">
    <property type="entry name" value="HTH_48"/>
    <property type="match status" value="1"/>
</dbReference>
<dbReference type="PANTHER" id="PTHR23015">
    <property type="entry name" value="UNCHARACTERIZED C.ELEGANS PROTEIN"/>
    <property type="match status" value="1"/>
</dbReference>